<dbReference type="AlphaFoldDB" id="A0A336LRC3"/>
<dbReference type="VEuPathDB" id="VectorBase:CSON001812"/>
<protein>
    <submittedName>
        <fullName evidence="3">CSON001812 protein</fullName>
    </submittedName>
</protein>
<dbReference type="PANTHER" id="PTHR23082">
    <property type="entry name" value="TRANSCRIPTION INITIATION FACTOR IIIC TFIIIC , POLYPEPTIDE 3-RELATED"/>
    <property type="match status" value="1"/>
</dbReference>
<feature type="compositionally biased region" description="Pro residues" evidence="2">
    <location>
        <begin position="929"/>
        <end position="940"/>
    </location>
</feature>
<dbReference type="SMART" id="SM00028">
    <property type="entry name" value="TPR"/>
    <property type="match status" value="4"/>
</dbReference>
<dbReference type="InterPro" id="IPR011990">
    <property type="entry name" value="TPR-like_helical_dom_sf"/>
</dbReference>
<organism evidence="3">
    <name type="scientific">Culicoides sonorensis</name>
    <name type="common">Biting midge</name>
    <dbReference type="NCBI Taxonomy" id="179676"/>
    <lineage>
        <taxon>Eukaryota</taxon>
        <taxon>Metazoa</taxon>
        <taxon>Ecdysozoa</taxon>
        <taxon>Arthropoda</taxon>
        <taxon>Hexapoda</taxon>
        <taxon>Insecta</taxon>
        <taxon>Pterygota</taxon>
        <taxon>Neoptera</taxon>
        <taxon>Endopterygota</taxon>
        <taxon>Diptera</taxon>
        <taxon>Nematocera</taxon>
        <taxon>Chironomoidea</taxon>
        <taxon>Ceratopogonidae</taxon>
        <taxon>Ceratopogoninae</taxon>
        <taxon>Culicoides</taxon>
        <taxon>Monoculicoides</taxon>
    </lineage>
</organism>
<proteinExistence type="predicted"/>
<feature type="compositionally biased region" description="Polar residues" evidence="2">
    <location>
        <begin position="37"/>
        <end position="47"/>
    </location>
</feature>
<dbReference type="Gene3D" id="1.25.40.10">
    <property type="entry name" value="Tetratricopeptide repeat domain"/>
    <property type="match status" value="3"/>
</dbReference>
<accession>A0A336LRC3</accession>
<name>A0A336LRC3_CULSO</name>
<feature type="region of interest" description="Disordered" evidence="2">
    <location>
        <begin position="1"/>
        <end position="47"/>
    </location>
</feature>
<gene>
    <name evidence="3" type="primary">CSON001812</name>
</gene>
<feature type="compositionally biased region" description="Acidic residues" evidence="2">
    <location>
        <begin position="19"/>
        <end position="29"/>
    </location>
</feature>
<evidence type="ECO:0000313" key="3">
    <source>
        <dbReference type="EMBL" id="SSX20572.1"/>
    </source>
</evidence>
<feature type="compositionally biased region" description="Polar residues" evidence="2">
    <location>
        <begin position="1037"/>
        <end position="1055"/>
    </location>
</feature>
<dbReference type="PROSITE" id="PS50005">
    <property type="entry name" value="TPR"/>
    <property type="match status" value="2"/>
</dbReference>
<dbReference type="InterPro" id="IPR019734">
    <property type="entry name" value="TPR_rpt"/>
</dbReference>
<keyword evidence="1" id="KW-0802">TPR repeat</keyword>
<feature type="compositionally biased region" description="Basic residues" evidence="2">
    <location>
        <begin position="1025"/>
        <end position="1036"/>
    </location>
</feature>
<evidence type="ECO:0000256" key="1">
    <source>
        <dbReference type="PROSITE-ProRule" id="PRU00339"/>
    </source>
</evidence>
<dbReference type="Pfam" id="PF13181">
    <property type="entry name" value="TPR_8"/>
    <property type="match status" value="2"/>
</dbReference>
<dbReference type="InterPro" id="IPR039340">
    <property type="entry name" value="Tfc4/TFIIIC-102/Sfc4"/>
</dbReference>
<feature type="repeat" description="TPR" evidence="1">
    <location>
        <begin position="195"/>
        <end position="228"/>
    </location>
</feature>
<feature type="repeat" description="TPR" evidence="1">
    <location>
        <begin position="768"/>
        <end position="801"/>
    </location>
</feature>
<dbReference type="SUPFAM" id="SSF48452">
    <property type="entry name" value="TPR-like"/>
    <property type="match status" value="2"/>
</dbReference>
<feature type="region of interest" description="Disordered" evidence="2">
    <location>
        <begin position="926"/>
        <end position="1055"/>
    </location>
</feature>
<dbReference type="GO" id="GO:0006383">
    <property type="term" value="P:transcription by RNA polymerase III"/>
    <property type="evidence" value="ECO:0007669"/>
    <property type="project" value="InterPro"/>
</dbReference>
<feature type="compositionally biased region" description="Acidic residues" evidence="2">
    <location>
        <begin position="995"/>
        <end position="1009"/>
    </location>
</feature>
<dbReference type="EMBL" id="UFQT01000128">
    <property type="protein sequence ID" value="SSX20572.1"/>
    <property type="molecule type" value="Genomic_DNA"/>
</dbReference>
<feature type="compositionally biased region" description="Basic residues" evidence="2">
    <location>
        <begin position="942"/>
        <end position="951"/>
    </location>
</feature>
<sequence>MSDSDDSLPYLDLENLPYNEDEPIDDISSDELKRPEPSTSSKGQIQSLDEIIGGGDDILKKLASGDIGLGLSQNLEDIDDDDLEIVEEIEKASSSKSKLKAEGSSTNLNVGDSNRWGKRIKKFLPPALQGLMGQANLCFARGETELAEKFCLQIIKEEPFAPEPFLTLASIYEGRDTDKYTQFSLIAAHLNPGDVDQWIRVAEFLIEQGKTKQAITCYSKAIKADPRNFEIRLKRIELLEMIGEDKHAFRSYHGLIPHIPPEKSEFLIAIAKKVAKKFHDEKNVTSALSAIENAYAKVPNLFKLEDLNLFLELLLETGNYKKALDILCKHTEVKVVFRKPSVKNDEMCVESLSIPDDLILDFQTKLIVALIHLKCFSLLDQLIQHIFDKIDIEDAGDCYLDVAEALIKEEKYEYALKLLTPLVKSTNYSLAAVWLRHADCHREMGNIAEAISSYRCVINLAQHLGARLTLAALLKQKGEFDEALDALYQSPDTGTIDPGVLYERCLLFKEIGRHEDLINNGFLLISRHCCKLRNRQEMQTVCILKFSNRIQALKDIRQNRCEPKEDFDLPEFGKSDLEPTLEQEWNLLLDILKSCYTLKMYRMLRKITFTALYSKRLVPYQKEIEFLAFLSCLYCRDYNFGYALGKEWLLKDMKNKRLWNIFNQIIQSAEDIRYIRFISRSFAKYDVPQLAHIMQGNNYLTSGSYKYAMNDFVVLYKDIKDPILPLLISVTLTNIACQKYSAKKHSVITQVIAYMEEYRKLREPEASQEIYYNFGRMYHQLGMISHALDNYKKALNADTEWTRKFPQYLSLKAEIAFNIHLIYKASGNYDMARKFFLIFITEIKICLTKLAVLSSNKPSILLQNGWDRPLLVETLEQKYKINTNRDLSCDCSLYRFSVEDFIVRSEIIRLFLKNGKIHAYLAPEKLEQPLPPPTVPPEPPRQFKRKRKNRGRRENRNVKKFKANPWGSFEPIENNPGFNQTINELKPRPAFGTYSDEEEYDDVPQEIETQENSQSHQNDDSHNRQNNHRSLPRFHTHSSVMSFPRPTTSSSYNSTQQIDGPTMLDFQEVNNPAFLGYQDLSYYIQRQHEANQFNYNELPAFRRCINFRARQQFLNF</sequence>
<dbReference type="PANTHER" id="PTHR23082:SF0">
    <property type="entry name" value="GENERAL TRANSCRIPTION FACTOR 3C POLYPEPTIDE 3"/>
    <property type="match status" value="1"/>
</dbReference>
<reference evidence="3" key="1">
    <citation type="submission" date="2018-07" db="EMBL/GenBank/DDBJ databases">
        <authorList>
            <person name="Quirk P.G."/>
            <person name="Krulwich T.A."/>
        </authorList>
    </citation>
    <scope>NUCLEOTIDE SEQUENCE</scope>
</reference>
<evidence type="ECO:0000256" key="2">
    <source>
        <dbReference type="SAM" id="MobiDB-lite"/>
    </source>
</evidence>
<dbReference type="GO" id="GO:0000127">
    <property type="term" value="C:transcription factor TFIIIC complex"/>
    <property type="evidence" value="ECO:0007669"/>
    <property type="project" value="TreeGrafter"/>
</dbReference>